<dbReference type="EMBL" id="CM045760">
    <property type="protein sequence ID" value="KAI8025278.1"/>
    <property type="molecule type" value="Genomic_DNA"/>
</dbReference>
<accession>A0ACC0IHZ5</accession>
<comment type="caution">
    <text evidence="1">The sequence shown here is derived from an EMBL/GenBank/DDBJ whole genome shotgun (WGS) entry which is preliminary data.</text>
</comment>
<organism evidence="1 2">
    <name type="scientific">Camellia lanceoleosa</name>
    <dbReference type="NCBI Taxonomy" id="1840588"/>
    <lineage>
        <taxon>Eukaryota</taxon>
        <taxon>Viridiplantae</taxon>
        <taxon>Streptophyta</taxon>
        <taxon>Embryophyta</taxon>
        <taxon>Tracheophyta</taxon>
        <taxon>Spermatophyta</taxon>
        <taxon>Magnoliopsida</taxon>
        <taxon>eudicotyledons</taxon>
        <taxon>Gunneridae</taxon>
        <taxon>Pentapetalae</taxon>
        <taxon>asterids</taxon>
        <taxon>Ericales</taxon>
        <taxon>Theaceae</taxon>
        <taxon>Camellia</taxon>
    </lineage>
</organism>
<proteinExistence type="predicted"/>
<evidence type="ECO:0000313" key="2">
    <source>
        <dbReference type="Proteomes" id="UP001060215"/>
    </source>
</evidence>
<sequence length="141" mass="15733">MEKFSRSTQMQQSLQTLSSSSKFYGKHSIKIQAETLASFAHSAGQTSVATISSARLLQMVLILSNKHFSFGIWPESPSFSDAHMPPVPAKWKGKYESGEGFNASTCNRKIIGARFYLSGYEAEEDPIKTMSFSPRGRLWSR</sequence>
<evidence type="ECO:0000313" key="1">
    <source>
        <dbReference type="EMBL" id="KAI8025278.1"/>
    </source>
</evidence>
<reference evidence="1 2" key="1">
    <citation type="journal article" date="2022" name="Plant J.">
        <title>Chromosome-level genome of Camellia lanceoleosa provides a valuable resource for understanding genome evolution and self-incompatibility.</title>
        <authorList>
            <person name="Gong W."/>
            <person name="Xiao S."/>
            <person name="Wang L."/>
            <person name="Liao Z."/>
            <person name="Chang Y."/>
            <person name="Mo W."/>
            <person name="Hu G."/>
            <person name="Li W."/>
            <person name="Zhao G."/>
            <person name="Zhu H."/>
            <person name="Hu X."/>
            <person name="Ji K."/>
            <person name="Xiang X."/>
            <person name="Song Q."/>
            <person name="Yuan D."/>
            <person name="Jin S."/>
            <person name="Zhang L."/>
        </authorList>
    </citation>
    <scope>NUCLEOTIDE SEQUENCE [LARGE SCALE GENOMIC DNA]</scope>
    <source>
        <strain evidence="1">SQ_2022a</strain>
    </source>
</reference>
<protein>
    <submittedName>
        <fullName evidence="1">Subtilisin-like protease SBT1.2</fullName>
    </submittedName>
</protein>
<gene>
    <name evidence="1" type="ORF">LOK49_LG02G02991</name>
</gene>
<keyword evidence="2" id="KW-1185">Reference proteome</keyword>
<dbReference type="Proteomes" id="UP001060215">
    <property type="component" value="Chromosome 3"/>
</dbReference>
<name>A0ACC0IHZ5_9ERIC</name>